<keyword evidence="3" id="KW-0645">Protease</keyword>
<keyword evidence="2" id="KW-1003">Cell membrane</keyword>
<feature type="transmembrane region" description="Helical" evidence="8">
    <location>
        <begin position="147"/>
        <end position="169"/>
    </location>
</feature>
<dbReference type="Pfam" id="PF09721">
    <property type="entry name" value="Exosortase_EpsH"/>
    <property type="match status" value="1"/>
</dbReference>
<dbReference type="InterPro" id="IPR019127">
    <property type="entry name" value="Exosortase"/>
</dbReference>
<reference evidence="9 10" key="1">
    <citation type="journal article" date="2017" name="Infect. Genet. Evol.">
        <title>Comparative genome analysis of fish pathogen Flavobacterium columnare reveals extensive sequence diversity within the species.</title>
        <authorList>
            <person name="Kayansamruaj P."/>
            <person name="Dong H.T."/>
            <person name="Hirono I."/>
            <person name="Kondo H."/>
            <person name="Senapin S."/>
            <person name="Rodkhum C."/>
        </authorList>
    </citation>
    <scope>NUCLEOTIDE SEQUENCE [LARGE SCALE GENOMIC DNA]</scope>
    <source>
        <strain evidence="9 10">1214</strain>
    </source>
</reference>
<comment type="caution">
    <text evidence="9">The sequence shown here is derived from an EMBL/GenBank/DDBJ whole genome shotgun (WGS) entry which is preliminary data.</text>
</comment>
<dbReference type="OrthoDB" id="678161at2"/>
<proteinExistence type="predicted"/>
<comment type="subcellular location">
    <subcellularLocation>
        <location evidence="1">Cell membrane</location>
        <topology evidence="1">Multi-pass membrane protein</topology>
    </subcellularLocation>
</comment>
<dbReference type="AlphaFoldDB" id="A0A246GD76"/>
<evidence type="ECO:0000256" key="3">
    <source>
        <dbReference type="ARBA" id="ARBA00022670"/>
    </source>
</evidence>
<keyword evidence="4 8" id="KW-0812">Transmembrane</keyword>
<protein>
    <submittedName>
        <fullName evidence="9">Exosortase family protein XrtF</fullName>
    </submittedName>
</protein>
<name>A0A246GD76_9FLAO</name>
<evidence type="ECO:0000256" key="6">
    <source>
        <dbReference type="ARBA" id="ARBA00022989"/>
    </source>
</evidence>
<dbReference type="InterPro" id="IPR026392">
    <property type="entry name" value="Exo/Archaeosortase_dom"/>
</dbReference>
<evidence type="ECO:0000256" key="8">
    <source>
        <dbReference type="SAM" id="Phobius"/>
    </source>
</evidence>
<dbReference type="GO" id="GO:0006508">
    <property type="term" value="P:proteolysis"/>
    <property type="evidence" value="ECO:0007669"/>
    <property type="project" value="UniProtKB-KW"/>
</dbReference>
<evidence type="ECO:0000256" key="2">
    <source>
        <dbReference type="ARBA" id="ARBA00022475"/>
    </source>
</evidence>
<keyword evidence="6 8" id="KW-1133">Transmembrane helix</keyword>
<dbReference type="NCBIfam" id="TIGR04178">
    <property type="entry name" value="exo_archaeo"/>
    <property type="match status" value="1"/>
</dbReference>
<dbReference type="NCBIfam" id="TIGR04128">
    <property type="entry name" value="exoso_Fjoh_1448"/>
    <property type="match status" value="1"/>
</dbReference>
<dbReference type="EMBL" id="MTCY01000006">
    <property type="protein sequence ID" value="OWP79220.1"/>
    <property type="molecule type" value="Genomic_DNA"/>
</dbReference>
<dbReference type="InterPro" id="IPR026323">
    <property type="entry name" value="Exosortase-related_prot_XrtF"/>
</dbReference>
<evidence type="ECO:0000256" key="1">
    <source>
        <dbReference type="ARBA" id="ARBA00004651"/>
    </source>
</evidence>
<gene>
    <name evidence="9" type="ORF">BWK62_03660</name>
</gene>
<accession>A0A246GD76</accession>
<feature type="transmembrane region" description="Helical" evidence="8">
    <location>
        <begin position="114"/>
        <end position="141"/>
    </location>
</feature>
<evidence type="ECO:0000256" key="7">
    <source>
        <dbReference type="ARBA" id="ARBA00023136"/>
    </source>
</evidence>
<sequence length="178" mass="21117">MKTLLKQYRPFFLFLGKFFFSYLILAMLYRLYLSSFVNQVDGFTRNVSYATEAILVFFGQKVNIIEDTFNQQYQLHLNGKYLARIIEGCNSISIIVLFQAFIIAFSTTFKQTTIFLLFGSFFIYVLNLFRIALLVVLYDLYPQYEHFLHGVLFPLMIYGVVCLLWTYWVKKYSDYVSK</sequence>
<evidence type="ECO:0000313" key="10">
    <source>
        <dbReference type="Proteomes" id="UP000198034"/>
    </source>
</evidence>
<feature type="transmembrane region" description="Helical" evidence="8">
    <location>
        <begin position="81"/>
        <end position="102"/>
    </location>
</feature>
<dbReference type="GO" id="GO:0005886">
    <property type="term" value="C:plasma membrane"/>
    <property type="evidence" value="ECO:0007669"/>
    <property type="project" value="UniProtKB-SubCell"/>
</dbReference>
<keyword evidence="5" id="KW-0378">Hydrolase</keyword>
<dbReference type="GO" id="GO:0008233">
    <property type="term" value="F:peptidase activity"/>
    <property type="evidence" value="ECO:0007669"/>
    <property type="project" value="UniProtKB-KW"/>
</dbReference>
<dbReference type="Proteomes" id="UP000198034">
    <property type="component" value="Unassembled WGS sequence"/>
</dbReference>
<feature type="transmembrane region" description="Helical" evidence="8">
    <location>
        <begin position="12"/>
        <end position="32"/>
    </location>
</feature>
<evidence type="ECO:0000256" key="5">
    <source>
        <dbReference type="ARBA" id="ARBA00022801"/>
    </source>
</evidence>
<organism evidence="9 10">
    <name type="scientific">Flavobacterium columnare</name>
    <dbReference type="NCBI Taxonomy" id="996"/>
    <lineage>
        <taxon>Bacteria</taxon>
        <taxon>Pseudomonadati</taxon>
        <taxon>Bacteroidota</taxon>
        <taxon>Flavobacteriia</taxon>
        <taxon>Flavobacteriales</taxon>
        <taxon>Flavobacteriaceae</taxon>
        <taxon>Flavobacterium</taxon>
    </lineage>
</organism>
<evidence type="ECO:0000313" key="9">
    <source>
        <dbReference type="EMBL" id="OWP79220.1"/>
    </source>
</evidence>
<evidence type="ECO:0000256" key="4">
    <source>
        <dbReference type="ARBA" id="ARBA00022692"/>
    </source>
</evidence>
<keyword evidence="7 8" id="KW-0472">Membrane</keyword>